<dbReference type="Gene3D" id="3.40.50.10050">
    <property type="entry name" value="Translation initiation factor IF- 2, domain 3"/>
    <property type="match status" value="1"/>
</dbReference>
<accession>A0ABS3FNC7</accession>
<feature type="compositionally biased region" description="Basic and acidic residues" evidence="10">
    <location>
        <begin position="308"/>
        <end position="318"/>
    </location>
</feature>
<organism evidence="12 13">
    <name type="scientific">Phormidium pseudopriestleyi FRX01</name>
    <dbReference type="NCBI Taxonomy" id="1759528"/>
    <lineage>
        <taxon>Bacteria</taxon>
        <taxon>Bacillati</taxon>
        <taxon>Cyanobacteriota</taxon>
        <taxon>Cyanophyceae</taxon>
        <taxon>Oscillatoriophycideae</taxon>
        <taxon>Oscillatoriales</taxon>
        <taxon>Oscillatoriaceae</taxon>
        <taxon>Phormidium</taxon>
    </lineage>
</organism>
<evidence type="ECO:0000313" key="13">
    <source>
        <dbReference type="Proteomes" id="UP000664844"/>
    </source>
</evidence>
<feature type="binding site" evidence="8">
    <location>
        <begin position="604"/>
        <end position="608"/>
    </location>
    <ligand>
        <name>GTP</name>
        <dbReference type="ChEBI" id="CHEBI:37565"/>
    </ligand>
</feature>
<dbReference type="SUPFAM" id="SSF50447">
    <property type="entry name" value="Translation proteins"/>
    <property type="match status" value="2"/>
</dbReference>
<feature type="compositionally biased region" description="Basic and acidic residues" evidence="10">
    <location>
        <begin position="59"/>
        <end position="70"/>
    </location>
</feature>
<dbReference type="RefSeq" id="WP_207087022.1">
    <property type="nucleotide sequence ID" value="NZ_JAFLQW010000130.1"/>
</dbReference>
<dbReference type="Gene3D" id="3.40.50.300">
    <property type="entry name" value="P-loop containing nucleotide triphosphate hydrolases"/>
    <property type="match status" value="1"/>
</dbReference>
<feature type="region of interest" description="Disordered" evidence="10">
    <location>
        <begin position="59"/>
        <end position="83"/>
    </location>
</feature>
<dbReference type="InterPro" id="IPR015760">
    <property type="entry name" value="TIF_IF2"/>
</dbReference>
<dbReference type="Gene3D" id="2.40.30.10">
    <property type="entry name" value="Translation factors"/>
    <property type="match status" value="2"/>
</dbReference>
<feature type="compositionally biased region" description="Basic and acidic residues" evidence="10">
    <location>
        <begin position="450"/>
        <end position="460"/>
    </location>
</feature>
<evidence type="ECO:0000259" key="11">
    <source>
        <dbReference type="PROSITE" id="PS51722"/>
    </source>
</evidence>
<evidence type="ECO:0000256" key="5">
    <source>
        <dbReference type="ARBA" id="ARBA00022917"/>
    </source>
</evidence>
<sequence>MNNGKVRIYELSRELNLENRDILAVCEQLNIPVKSHSSTISEDEAHRIEKFVMNHPEKANGAAKTKEKQAASELGNPSNAKKKQEILEIRKQPYRNNNNQVGGQTLLEDSAFPNAQSSSDANQNKQMMLNRPARNNDSDPSLPDSQNLEEEFSAQDEANTTDLAPERNPERVSEPEGDHIDGNNPLSEEDLQELQAPPVRPVRSSDRKIESGKMDRPVLKPLSKKDESPSPGAAKTPSPSSPGMPRAAKPGAPTRPAPSAPSAPTPSVSKEGDSRRESPQAGIAPKPKPATELVRPRRSGEGDTAIAKAKDLRDRSSSDEDVSNTESESFSEDDNETPRPQLKTPPRPPKRVKKRKDEEDEMQDLDEKSGKGVTKSKRRLKPLADEDDDDDDNDLETDESSDTALSLSIARPPKPKTAPAPRTGAIIPARQTKKPNTNRDSSGSSKSRGRRQEKVEKKERPDHIVITQAMTVRELANALAVPETDIVKTLFFKGIAVNITQTLDIPSAKMVAEELEVTVEIAVAESEAKKVSEMIDISDLESLQIRPPVVTIMGHVDHGKTTLLDSIRKTKVAQGEAGGITQHIGAYHVDVEHKGKMHQVVFLDTPGHEAFTAMRARGTRVTDIAVLVVAADDGVQPQTIEAISHAKAAEVPIVVAINKIDKMGSDLNRVKQELMNYGLVPEEFGGETIMVPVSAIQGQNLDTLLEMIILVAEIEEISANPNRAAKGTVIEAHLDKARGPVATLLVQNGTLHIGDILVAGSTMGKVRAMVGDRGDRVEVATPSFAVEVLGLNEVPSAGDEFDVFSNEKDARAVADDRADVNRETRLNQALNSRRVTLNSLSARAQEGQLKELNLILKADVQGSIEAIIGSLKQLPQNEVQVRVLLAAPGEVSETDVDLAAASDAVIVGFNTTFASGARQAADRAGVDVREYNIIYNLLDDIQAAMEGLLDPELIEEPLGQAEVRVVFQIGRGAVAGCYVLSGKMIRNCKVRVHRKADVIYEGVLDSLKRVKDDAKEVNSGFECGMGIDKFSTWVEGDTIEAYRMVTKRRTLTPV</sequence>
<comment type="caution">
    <text evidence="8">Lacks conserved residue(s) required for the propagation of feature annotation.</text>
</comment>
<dbReference type="InterPro" id="IPR005225">
    <property type="entry name" value="Small_GTP-bd"/>
</dbReference>
<keyword evidence="3 8" id="KW-0396">Initiation factor</keyword>
<evidence type="ECO:0000256" key="10">
    <source>
        <dbReference type="SAM" id="MobiDB-lite"/>
    </source>
</evidence>
<comment type="function">
    <text evidence="7 8 9">One of the essential components for the initiation of protein synthesis. Protects formylmethionyl-tRNA from spontaneous hydrolysis and promotes its binding to the 30S ribosomal subunits. Also involved in the hydrolysis of GTP during the formation of the 70S ribosomal complex.</text>
</comment>
<dbReference type="PRINTS" id="PR00315">
    <property type="entry name" value="ELONGATNFCT"/>
</dbReference>
<keyword evidence="5 8" id="KW-0648">Protein biosynthesis</keyword>
<dbReference type="Gene3D" id="1.10.10.2480">
    <property type="match status" value="1"/>
</dbReference>
<dbReference type="CDD" id="cd03692">
    <property type="entry name" value="mtIF2_IVc"/>
    <property type="match status" value="1"/>
</dbReference>
<dbReference type="HAMAP" id="MF_00100_B">
    <property type="entry name" value="IF_2_B"/>
    <property type="match status" value="1"/>
</dbReference>
<dbReference type="Pfam" id="PF11987">
    <property type="entry name" value="IF-2"/>
    <property type="match status" value="1"/>
</dbReference>
<protein>
    <recommendedName>
        <fullName evidence="2 8">Translation initiation factor IF-2</fullName>
    </recommendedName>
</protein>
<comment type="subcellular location">
    <subcellularLocation>
        <location evidence="8">Cytoplasm</location>
    </subcellularLocation>
</comment>
<feature type="compositionally biased region" description="Acidic residues" evidence="10">
    <location>
        <begin position="385"/>
        <end position="401"/>
    </location>
</feature>
<dbReference type="PROSITE" id="PS01176">
    <property type="entry name" value="IF2"/>
    <property type="match status" value="1"/>
</dbReference>
<comment type="similarity">
    <text evidence="1 8 9">Belongs to the TRAFAC class translation factor GTPase superfamily. Classic translation factor GTPase family. IF-2 subfamily.</text>
</comment>
<dbReference type="CDD" id="cd03702">
    <property type="entry name" value="IF2_mtIF2_II"/>
    <property type="match status" value="1"/>
</dbReference>
<evidence type="ECO:0000256" key="1">
    <source>
        <dbReference type="ARBA" id="ARBA00007733"/>
    </source>
</evidence>
<dbReference type="InterPro" id="IPR036925">
    <property type="entry name" value="TIF_IF2_dom3_sf"/>
</dbReference>
<dbReference type="InterPro" id="IPR027417">
    <property type="entry name" value="P-loop_NTPase"/>
</dbReference>
<dbReference type="InterPro" id="IPR000178">
    <property type="entry name" value="TF_IF2_bacterial-like"/>
</dbReference>
<keyword evidence="8" id="KW-0963">Cytoplasm</keyword>
<keyword evidence="6 8" id="KW-0342">GTP-binding</keyword>
<dbReference type="Pfam" id="PF22042">
    <property type="entry name" value="EF-G_D2"/>
    <property type="match status" value="1"/>
</dbReference>
<dbReference type="NCBIfam" id="TIGR00231">
    <property type="entry name" value="small_GTP"/>
    <property type="match status" value="1"/>
</dbReference>
<dbReference type="CDD" id="cd01887">
    <property type="entry name" value="IF2_eIF5B"/>
    <property type="match status" value="1"/>
</dbReference>
<dbReference type="NCBIfam" id="TIGR00487">
    <property type="entry name" value="IF-2"/>
    <property type="match status" value="1"/>
</dbReference>
<evidence type="ECO:0000256" key="8">
    <source>
        <dbReference type="HAMAP-Rule" id="MF_00100"/>
    </source>
</evidence>
<feature type="binding site" evidence="8">
    <location>
        <begin position="554"/>
        <end position="561"/>
    </location>
    <ligand>
        <name>GTP</name>
        <dbReference type="ChEBI" id="CHEBI:37565"/>
    </ligand>
</feature>
<dbReference type="InterPro" id="IPR006847">
    <property type="entry name" value="IF2_N"/>
</dbReference>
<feature type="compositionally biased region" description="Pro residues" evidence="10">
    <location>
        <begin position="253"/>
        <end position="264"/>
    </location>
</feature>
<dbReference type="PROSITE" id="PS51722">
    <property type="entry name" value="G_TR_2"/>
    <property type="match status" value="1"/>
</dbReference>
<feature type="compositionally biased region" description="Basic and acidic residues" evidence="10">
    <location>
        <begin position="203"/>
        <end position="228"/>
    </location>
</feature>
<dbReference type="PANTHER" id="PTHR43381">
    <property type="entry name" value="TRANSLATION INITIATION FACTOR IF-2-RELATED"/>
    <property type="match status" value="1"/>
</dbReference>
<feature type="binding site" evidence="8">
    <location>
        <begin position="658"/>
        <end position="661"/>
    </location>
    <ligand>
        <name>GTP</name>
        <dbReference type="ChEBI" id="CHEBI:37565"/>
    </ligand>
</feature>
<dbReference type="EMBL" id="JAFLQW010000130">
    <property type="protein sequence ID" value="MBO0348474.1"/>
    <property type="molecule type" value="Genomic_DNA"/>
</dbReference>
<dbReference type="PANTHER" id="PTHR43381:SF5">
    <property type="entry name" value="TR-TYPE G DOMAIN-CONTAINING PROTEIN"/>
    <property type="match status" value="1"/>
</dbReference>
<dbReference type="SUPFAM" id="SSF52540">
    <property type="entry name" value="P-loop containing nucleoside triphosphate hydrolases"/>
    <property type="match status" value="1"/>
</dbReference>
<dbReference type="InterPro" id="IPR053905">
    <property type="entry name" value="EF-G-like_DII"/>
</dbReference>
<evidence type="ECO:0000313" key="12">
    <source>
        <dbReference type="EMBL" id="MBO0348474.1"/>
    </source>
</evidence>
<dbReference type="SUPFAM" id="SSF52156">
    <property type="entry name" value="Initiation factor IF2/eIF5b, domain 3"/>
    <property type="match status" value="1"/>
</dbReference>
<name>A0ABS3FNC7_9CYAN</name>
<feature type="compositionally biased region" description="Basic and acidic residues" evidence="10">
    <location>
        <begin position="164"/>
        <end position="181"/>
    </location>
</feature>
<feature type="compositionally biased region" description="Polar residues" evidence="10">
    <location>
        <begin position="130"/>
        <end position="146"/>
    </location>
</feature>
<evidence type="ECO:0000256" key="3">
    <source>
        <dbReference type="ARBA" id="ARBA00022540"/>
    </source>
</evidence>
<dbReference type="InterPro" id="IPR023115">
    <property type="entry name" value="TIF_IF2_dom3"/>
</dbReference>
<keyword evidence="4 8" id="KW-0547">Nucleotide-binding</keyword>
<feature type="region of interest" description="Disordered" evidence="10">
    <location>
        <begin position="130"/>
        <end position="460"/>
    </location>
</feature>
<dbReference type="Pfam" id="PF04760">
    <property type="entry name" value="IF2_N"/>
    <property type="match status" value="2"/>
</dbReference>
<reference evidence="12 13" key="1">
    <citation type="submission" date="2021-03" db="EMBL/GenBank/DDBJ databases">
        <title>Metabolic Capacity of the Antarctic Cyanobacterium Phormidium pseudopriestleyi that Sustains Oxygenic Photosynthesis in the Presence of Hydrogen Sulfide.</title>
        <authorList>
            <person name="Lumian J.E."/>
            <person name="Jungblut A.D."/>
            <person name="Dillon M.L."/>
            <person name="Hawes I."/>
            <person name="Doran P.T."/>
            <person name="Mackey T.J."/>
            <person name="Dick G.J."/>
            <person name="Grettenberger C.L."/>
            <person name="Sumner D.Y."/>
        </authorList>
    </citation>
    <scope>NUCLEOTIDE SEQUENCE [LARGE SCALE GENOMIC DNA]</scope>
    <source>
        <strain evidence="12 13">FRX01</strain>
    </source>
</reference>
<evidence type="ECO:0000256" key="7">
    <source>
        <dbReference type="ARBA" id="ARBA00025162"/>
    </source>
</evidence>
<dbReference type="InterPro" id="IPR000795">
    <property type="entry name" value="T_Tr_GTP-bd_dom"/>
</dbReference>
<dbReference type="InterPro" id="IPR044145">
    <property type="entry name" value="IF2_II"/>
</dbReference>
<dbReference type="InterPro" id="IPR009000">
    <property type="entry name" value="Transl_B-barrel_sf"/>
</dbReference>
<dbReference type="GO" id="GO:0003743">
    <property type="term" value="F:translation initiation factor activity"/>
    <property type="evidence" value="ECO:0007669"/>
    <property type="project" value="UniProtKB-KW"/>
</dbReference>
<feature type="compositionally biased region" description="Acidic residues" evidence="10">
    <location>
        <begin position="319"/>
        <end position="335"/>
    </location>
</feature>
<gene>
    <name evidence="8 12" type="primary">infB</name>
    <name evidence="12" type="ORF">J0895_05010</name>
</gene>
<feature type="domain" description="Tr-type G" evidence="11">
    <location>
        <begin position="545"/>
        <end position="716"/>
    </location>
</feature>
<evidence type="ECO:0000256" key="9">
    <source>
        <dbReference type="RuleBase" id="RU000644"/>
    </source>
</evidence>
<dbReference type="Proteomes" id="UP000664844">
    <property type="component" value="Unassembled WGS sequence"/>
</dbReference>
<evidence type="ECO:0000256" key="6">
    <source>
        <dbReference type="ARBA" id="ARBA00023134"/>
    </source>
</evidence>
<comment type="caution">
    <text evidence="12">The sequence shown here is derived from an EMBL/GenBank/DDBJ whole genome shotgun (WGS) entry which is preliminary data.</text>
</comment>
<keyword evidence="13" id="KW-1185">Reference proteome</keyword>
<dbReference type="Pfam" id="PF00009">
    <property type="entry name" value="GTP_EFTU"/>
    <property type="match status" value="1"/>
</dbReference>
<proteinExistence type="inferred from homology"/>
<evidence type="ECO:0000256" key="2">
    <source>
        <dbReference type="ARBA" id="ARBA00020675"/>
    </source>
</evidence>
<evidence type="ECO:0000256" key="4">
    <source>
        <dbReference type="ARBA" id="ARBA00022741"/>
    </source>
</evidence>